<protein>
    <submittedName>
        <fullName evidence="1">Type-F conjugative transfer system pilin assembly protein</fullName>
    </submittedName>
</protein>
<comment type="caution">
    <text evidence="1">The sequence shown here is derived from an EMBL/GenBank/DDBJ whole genome shotgun (WGS) entry which is preliminary data.</text>
</comment>
<proteinExistence type="predicted"/>
<reference evidence="1 2" key="1">
    <citation type="submission" date="2011-02" db="EMBL/GenBank/DDBJ databases">
        <authorList>
            <person name="Muzny D."/>
            <person name="Qin X."/>
            <person name="Deng J."/>
            <person name="Jiang H."/>
            <person name="Liu Y."/>
            <person name="Qu J."/>
            <person name="Song X.-Z."/>
            <person name="Zhang L."/>
            <person name="Thornton R."/>
            <person name="Coyle M."/>
            <person name="Francisco L."/>
            <person name="Jackson L."/>
            <person name="Javaid M."/>
            <person name="Korchina V."/>
            <person name="Kovar C."/>
            <person name="Mata R."/>
            <person name="Mathew T."/>
            <person name="Ngo R."/>
            <person name="Nguyen L."/>
            <person name="Nguyen N."/>
            <person name="Okwuonu G."/>
            <person name="Ongeri F."/>
            <person name="Pham C."/>
            <person name="Simmons D."/>
            <person name="Wilczek-Boney K."/>
            <person name="Hale W."/>
            <person name="Jakkamsetti A."/>
            <person name="Pham P."/>
            <person name="Ruth R."/>
            <person name="San Lucas F."/>
            <person name="Warren J."/>
            <person name="Zhang J."/>
            <person name="Zhao Z."/>
            <person name="Zhou C."/>
            <person name="Zhu D."/>
            <person name="Lee S."/>
            <person name="Bess C."/>
            <person name="Blankenburg K."/>
            <person name="Forbes L."/>
            <person name="Fu Q."/>
            <person name="Gubbala S."/>
            <person name="Hirani K."/>
            <person name="Jayaseelan J.C."/>
            <person name="Lara F."/>
            <person name="Munidasa M."/>
            <person name="Palculict T."/>
            <person name="Patil S."/>
            <person name="Pu L.-L."/>
            <person name="Saada N."/>
            <person name="Tang L."/>
            <person name="Weissenberger G."/>
            <person name="Zhu Y."/>
            <person name="Hemphill L."/>
            <person name="Shang Y."/>
            <person name="Youmans B."/>
            <person name="Ayvaz T."/>
            <person name="Ross M."/>
            <person name="Santibanez J."/>
            <person name="Aqrawi P."/>
            <person name="Gross S."/>
            <person name="Joshi V."/>
            <person name="Fowler G."/>
            <person name="Nazareth L."/>
            <person name="Reid J."/>
            <person name="Worley K."/>
            <person name="Petrosino J."/>
            <person name="Highlander S."/>
            <person name="Gibbs R."/>
        </authorList>
    </citation>
    <scope>NUCLEOTIDE SEQUENCE [LARGE SCALE GENOMIC DNA]</scope>
    <source>
        <strain evidence="1 2">ATCC BAA-1200</strain>
    </source>
</reference>
<sequence length="305" mass="33605">MLLPPGQNPMSAQLAQADTVVFVSRAMPEAELLKLLVQGAGRKGTVFLYRGWGTGGADSAFAYAEALLRKLPPAAQRNPPQIMVLPAAFRRYRIAYAPAVLHRDGGKWYLVQGAGTLDNAVAAVKRREFNRRLSRQWRVSEPDQTEVIKAAAARFDWKGAAEQAAQSAAQQLEGGTDLPLAQEVSSRLYTPYSVTGFDIRDPQSGRVLYPRGSRFNVLTLDPQGSRSLVAVDGRDERQVRYAQRIVRERPQTVVLYTRLGRLAGAVPSAFPLNPTLIRRLGLRSVPSYLQQQGTDWRIVSAPPAD</sequence>
<organism evidence="1 2">
    <name type="scientific">Neisseria bacilliformis ATCC BAA-1200</name>
    <dbReference type="NCBI Taxonomy" id="888742"/>
    <lineage>
        <taxon>Bacteria</taxon>
        <taxon>Pseudomonadati</taxon>
        <taxon>Pseudomonadota</taxon>
        <taxon>Betaproteobacteria</taxon>
        <taxon>Neisseriales</taxon>
        <taxon>Neisseriaceae</taxon>
        <taxon>Neisseria</taxon>
    </lineage>
</organism>
<dbReference type="HOGENOM" id="CLU_911628_0_0_4"/>
<gene>
    <name evidence="1" type="ORF">HMPREF9123_0057</name>
</gene>
<name>F2B8H3_9NEIS</name>
<dbReference type="Proteomes" id="UP000004105">
    <property type="component" value="Unassembled WGS sequence"/>
</dbReference>
<evidence type="ECO:0000313" key="2">
    <source>
        <dbReference type="Proteomes" id="UP000004105"/>
    </source>
</evidence>
<keyword evidence="2" id="KW-1185">Reference proteome</keyword>
<dbReference type="AlphaFoldDB" id="F2B8H3"/>
<dbReference type="InterPro" id="IPR019106">
    <property type="entry name" value="T4SS_TrbC"/>
</dbReference>
<accession>F2B8H3</accession>
<evidence type="ECO:0000313" key="1">
    <source>
        <dbReference type="EMBL" id="EGF12268.1"/>
    </source>
</evidence>
<dbReference type="Pfam" id="PF09673">
    <property type="entry name" value="TrbC_Ftype"/>
    <property type="match status" value="1"/>
</dbReference>
<dbReference type="EMBL" id="AFAY01000002">
    <property type="protein sequence ID" value="EGF12268.1"/>
    <property type="molecule type" value="Genomic_DNA"/>
</dbReference>